<feature type="region of interest" description="Disordered" evidence="1">
    <location>
        <begin position="1"/>
        <end position="29"/>
    </location>
</feature>
<feature type="compositionally biased region" description="Polar residues" evidence="1">
    <location>
        <begin position="448"/>
        <end position="473"/>
    </location>
</feature>
<reference evidence="2" key="1">
    <citation type="submission" date="2014-11" db="EMBL/GenBank/DDBJ databases">
        <authorList>
            <person name="Otto D Thomas"/>
            <person name="Naeem Raeece"/>
        </authorList>
    </citation>
    <scope>NUCLEOTIDE SEQUENCE</scope>
</reference>
<feature type="region of interest" description="Disordered" evidence="1">
    <location>
        <begin position="426"/>
        <end position="476"/>
    </location>
</feature>
<feature type="compositionally biased region" description="Basic and acidic residues" evidence="1">
    <location>
        <begin position="426"/>
        <end position="438"/>
    </location>
</feature>
<evidence type="ECO:0000256" key="1">
    <source>
        <dbReference type="SAM" id="MobiDB-lite"/>
    </source>
</evidence>
<dbReference type="AlphaFoldDB" id="A0A0G4IBC2"/>
<feature type="compositionally biased region" description="Basic and acidic residues" evidence="1">
    <location>
        <begin position="92"/>
        <end position="101"/>
    </location>
</feature>
<evidence type="ECO:0000313" key="2">
    <source>
        <dbReference type="EMBL" id="CEM54455.1"/>
    </source>
</evidence>
<feature type="region of interest" description="Disordered" evidence="1">
    <location>
        <begin position="274"/>
        <end position="312"/>
    </location>
</feature>
<gene>
    <name evidence="2" type="ORF">Cvel_12781</name>
</gene>
<dbReference type="EMBL" id="CDMZ01005788">
    <property type="protein sequence ID" value="CEM54455.1"/>
    <property type="molecule type" value="Genomic_DNA"/>
</dbReference>
<name>A0A0G4IBC2_9ALVE</name>
<proteinExistence type="predicted"/>
<feature type="compositionally biased region" description="Polar residues" evidence="1">
    <location>
        <begin position="520"/>
        <end position="543"/>
    </location>
</feature>
<organism evidence="2">
    <name type="scientific">Chromera velia CCMP2878</name>
    <dbReference type="NCBI Taxonomy" id="1169474"/>
    <lineage>
        <taxon>Eukaryota</taxon>
        <taxon>Sar</taxon>
        <taxon>Alveolata</taxon>
        <taxon>Colpodellida</taxon>
        <taxon>Chromeraceae</taxon>
        <taxon>Chromera</taxon>
    </lineage>
</organism>
<feature type="compositionally biased region" description="Low complexity" evidence="1">
    <location>
        <begin position="1"/>
        <end position="17"/>
    </location>
</feature>
<dbReference type="Gene3D" id="1.20.890.10">
    <property type="entry name" value="cAMP-dependent protein kinase regulatory subunit, dimerization-anchoring domain"/>
    <property type="match status" value="1"/>
</dbReference>
<feature type="region of interest" description="Disordered" evidence="1">
    <location>
        <begin position="516"/>
        <end position="565"/>
    </location>
</feature>
<dbReference type="SUPFAM" id="SSF47391">
    <property type="entry name" value="Dimerization-anchoring domain of cAMP-dependent PK regulatory subunit"/>
    <property type="match status" value="1"/>
</dbReference>
<protein>
    <submittedName>
        <fullName evidence="2">Uncharacterized protein</fullName>
    </submittedName>
</protein>
<sequence length="613" mass="63078">MEGKPQGSPQQQQPPQQKTRGGVSIPDVLEGADEYLASHNIPSLLKEALSDILEARPENPERYLLAFFASAAKASGKAALSRNEDGPGGGGAEERDGREGGISRGGTWGLRRDSFPFHQHQHQTGALDASEGLGAGGPGRALACRYHAVETLLSRPVESPCFDDALFEAFRWLVLGTLKEGNADLALSNHRGLQSSGRQKRGKSKGMMAALAAAAAAGGVEGPLASGGGGEGLHAGALAGSGGVGFSGGPSLPFGAPANVSLAGWPYGRGPSSELFPPSSVLPHSGRETGGGGAGSDAEGRRGLRGPSVGMGAPEDALGQGASLCVVESFLREAGGPLAADFVEGVVRSLRKVVTGTGGNGKNGTGDGCQLKEQGDVCGDRERNGDTAVRWARFRQAATAVRLYRGVASRGFALFESCLRDIRGREGTRREENEHERGTGTGGKHRTVSQTEGASASGVSGSFTDANGRFSRSSDSEIPLNSLLDALERRNTEEPGVLPPLSVLRECLMVLTVSAKRRQPQQQGGTSTGFIVQTDSSSPTGAQVRTGAPGPLVGSGGGPSVGVAEDGEAPVSVQTFLRALLGASRAAGERWLRGPAVSSEGMRTQNVVTDIHN</sequence>
<dbReference type="VEuPathDB" id="CryptoDB:Cvel_12781"/>
<feature type="region of interest" description="Disordered" evidence="1">
    <location>
        <begin position="78"/>
        <end position="105"/>
    </location>
</feature>
<accession>A0A0G4IBC2</accession>